<evidence type="ECO:0000313" key="2">
    <source>
        <dbReference type="Proteomes" id="UP000622245"/>
    </source>
</evidence>
<keyword evidence="2" id="KW-1185">Reference proteome</keyword>
<name>A0ABS1YBK2_9ACTN</name>
<proteinExistence type="predicted"/>
<evidence type="ECO:0000313" key="1">
    <source>
        <dbReference type="EMBL" id="MBM0274773.1"/>
    </source>
</evidence>
<sequence length="197" mass="19694">MAGPAAGRHLGGAELAARPGRRRRADLPLLATVGTVGGELAVVNLGRAPGIVALGGDRTTALRIAGAFLDDVSRDPAAATVAITVVGPPPQLWLLPGRIRVTTDVRDAVPPVDGAVDASPPGGLRDHLVLVTAAIPPADLERLGALATVSGNSAAVLVVGEAPNAAWRFEAGSDGSLDVGVLGLDLDRPGVTSVTRG</sequence>
<dbReference type="EMBL" id="JAEVHL010000011">
    <property type="protein sequence ID" value="MBM0274773.1"/>
    <property type="molecule type" value="Genomic_DNA"/>
</dbReference>
<accession>A0ABS1YBK2</accession>
<protein>
    <submittedName>
        <fullName evidence="1">Uncharacterized protein</fullName>
    </submittedName>
</protein>
<organism evidence="1 2">
    <name type="scientific">Micromonospora tarensis</name>
    <dbReference type="NCBI Taxonomy" id="2806100"/>
    <lineage>
        <taxon>Bacteria</taxon>
        <taxon>Bacillati</taxon>
        <taxon>Actinomycetota</taxon>
        <taxon>Actinomycetes</taxon>
        <taxon>Micromonosporales</taxon>
        <taxon>Micromonosporaceae</taxon>
        <taxon>Micromonospora</taxon>
    </lineage>
</organism>
<comment type="caution">
    <text evidence="1">The sequence shown here is derived from an EMBL/GenBank/DDBJ whole genome shotgun (WGS) entry which is preliminary data.</text>
</comment>
<reference evidence="1 2" key="1">
    <citation type="submission" date="2021-01" db="EMBL/GenBank/DDBJ databases">
        <title>Draft genome sequence of Micromonospora sp. strain STR1s_6.</title>
        <authorList>
            <person name="Karlyshev A."/>
            <person name="Jawad R."/>
        </authorList>
    </citation>
    <scope>NUCLEOTIDE SEQUENCE [LARGE SCALE GENOMIC DNA]</scope>
    <source>
        <strain evidence="1 2">STR1S-6</strain>
    </source>
</reference>
<gene>
    <name evidence="1" type="ORF">JM949_04580</name>
</gene>
<dbReference type="Proteomes" id="UP000622245">
    <property type="component" value="Unassembled WGS sequence"/>
</dbReference>